<dbReference type="InParanoid" id="A0A6P6Y7Y1"/>
<dbReference type="AlphaFoldDB" id="A0A6P6Y7Y1"/>
<sequence>MSRSSYKPRTYFSSIILFLLFFLVSFTFVNSIHVQGIWSPSSTLFKVITRFGFQRTDPNHRLETSGYIFGNITLLNHQSNRKISSNNNNSENHQQSKQNPIYNSGVLLFANRTLFKHIYNIYLKTKNIQPNCNQTLNDLGSKFCSDISDVIQPKNSRKKICHNSTSNDNDNNDNEYFRYIPCPINGTCDNQCQNLNIPNYQLAFMIDGQKDASFWYLILLPCKRKYQKNQTSSSLSSFQWTMETNEKILLSYNLWIVNGHPDNRLSSTRLIDSDYQFSYEQQNFWFFILLDLGYIILIIMQIYALTGQKMMKNLNYLFTISLLLHSLSYFFICLHKIVFAENGEGFETLFTIAEVLKIMSIALLMLFVLIIAKGWPFTKPETFSKTILLIMATIYIVINILLFIWMKQSLNMIEEVDEFHTAPGWISIGFRIILMLWFIYELRHTMMLEQDSRRLKFYLHFGAGMLVWFVHLPLVAIVAIHIDLMWRCKIITGFSATADFLAFAILTRIMWTTNNKQFLIPDTDIYNEELEYYSDDNCSYIQQQQQQQQHDETFKFSNANFKHSSKHFQYDNHHNVCDNTIPITTLPPQTPTITTTITSSPIIRT</sequence>
<feature type="domain" description="GPR180/TMEM145 transmembrane" evidence="2">
    <location>
        <begin position="294"/>
        <end position="506"/>
    </location>
</feature>
<keyword evidence="1" id="KW-0472">Membrane</keyword>
<name>A0A6P6Y7Y1_DERPT</name>
<dbReference type="KEGG" id="dpte:113795549"/>
<dbReference type="Proteomes" id="UP000515146">
    <property type="component" value="Unplaced"/>
</dbReference>
<evidence type="ECO:0000313" key="3">
    <source>
        <dbReference type="Proteomes" id="UP000515146"/>
    </source>
</evidence>
<reference evidence="4" key="1">
    <citation type="submission" date="2025-08" db="UniProtKB">
        <authorList>
            <consortium name="RefSeq"/>
        </authorList>
    </citation>
    <scope>IDENTIFICATION</scope>
    <source>
        <strain evidence="4">Airmid</strain>
    </source>
</reference>
<dbReference type="FunCoup" id="A0A6P6Y7Y1">
    <property type="interactions" value="155"/>
</dbReference>
<dbReference type="PANTHER" id="PTHR23252">
    <property type="entry name" value="INTIMAL THICKNESS RECEPTOR-RELATED"/>
    <property type="match status" value="1"/>
</dbReference>
<accession>A0A6P6Y7Y1</accession>
<feature type="transmembrane region" description="Helical" evidence="1">
    <location>
        <begin position="387"/>
        <end position="406"/>
    </location>
</feature>
<proteinExistence type="predicted"/>
<keyword evidence="1" id="KW-0812">Transmembrane</keyword>
<dbReference type="RefSeq" id="XP_027201538.1">
    <property type="nucleotide sequence ID" value="XM_027345737.1"/>
</dbReference>
<dbReference type="OrthoDB" id="45670at2759"/>
<feature type="transmembrane region" description="Helical" evidence="1">
    <location>
        <begin position="461"/>
        <end position="484"/>
    </location>
</feature>
<evidence type="ECO:0000259" key="2">
    <source>
        <dbReference type="Pfam" id="PF10192"/>
    </source>
</evidence>
<evidence type="ECO:0000256" key="1">
    <source>
        <dbReference type="SAM" id="Phobius"/>
    </source>
</evidence>
<gene>
    <name evidence="4" type="primary">LOC113795549</name>
</gene>
<dbReference type="Pfam" id="PF10192">
    <property type="entry name" value="GPR180-TMEM145_TM"/>
    <property type="match status" value="1"/>
</dbReference>
<dbReference type="GO" id="GO:0007186">
    <property type="term" value="P:G protein-coupled receptor signaling pathway"/>
    <property type="evidence" value="ECO:0007669"/>
    <property type="project" value="InterPro"/>
</dbReference>
<dbReference type="OMA" id="VWFVHLP"/>
<keyword evidence="3" id="KW-1185">Reference proteome</keyword>
<feature type="transmembrane region" description="Helical" evidence="1">
    <location>
        <begin position="316"/>
        <end position="338"/>
    </location>
</feature>
<organism evidence="3 4">
    <name type="scientific">Dermatophagoides pteronyssinus</name>
    <name type="common">European house dust mite</name>
    <dbReference type="NCBI Taxonomy" id="6956"/>
    <lineage>
        <taxon>Eukaryota</taxon>
        <taxon>Metazoa</taxon>
        <taxon>Ecdysozoa</taxon>
        <taxon>Arthropoda</taxon>
        <taxon>Chelicerata</taxon>
        <taxon>Arachnida</taxon>
        <taxon>Acari</taxon>
        <taxon>Acariformes</taxon>
        <taxon>Sarcoptiformes</taxon>
        <taxon>Astigmata</taxon>
        <taxon>Psoroptidia</taxon>
        <taxon>Analgoidea</taxon>
        <taxon>Pyroglyphidae</taxon>
        <taxon>Dermatophagoidinae</taxon>
        <taxon>Dermatophagoides</taxon>
    </lineage>
</organism>
<feature type="transmembrane region" description="Helical" evidence="1">
    <location>
        <begin position="422"/>
        <end position="440"/>
    </location>
</feature>
<feature type="transmembrane region" description="Helical" evidence="1">
    <location>
        <begin position="358"/>
        <end position="375"/>
    </location>
</feature>
<evidence type="ECO:0000313" key="4">
    <source>
        <dbReference type="RefSeq" id="XP_027201538.1"/>
    </source>
</evidence>
<dbReference type="PANTHER" id="PTHR23252:SF43">
    <property type="entry name" value="INTIMAL THICKNESS RELATED RECEPTOR IRP DOMAIN-CONTAINING PROTEIN"/>
    <property type="match status" value="1"/>
</dbReference>
<feature type="transmembrane region" description="Helical" evidence="1">
    <location>
        <begin position="284"/>
        <end position="304"/>
    </location>
</feature>
<dbReference type="GO" id="GO:0019236">
    <property type="term" value="P:response to pheromone"/>
    <property type="evidence" value="ECO:0007669"/>
    <property type="project" value="InterPro"/>
</dbReference>
<protein>
    <submittedName>
        <fullName evidence="4">Uncharacterized protein LOC113795549</fullName>
    </submittedName>
</protein>
<keyword evidence="1" id="KW-1133">Transmembrane helix</keyword>
<feature type="transmembrane region" description="Helical" evidence="1">
    <location>
        <begin position="490"/>
        <end position="511"/>
    </location>
</feature>
<dbReference type="InterPro" id="IPR047831">
    <property type="entry name" value="GPR180/TMEM145"/>
</dbReference>
<dbReference type="InterPro" id="IPR019336">
    <property type="entry name" value="GPR180/TMEM145_TM"/>
</dbReference>